<evidence type="ECO:0000256" key="6">
    <source>
        <dbReference type="ARBA" id="ARBA00022989"/>
    </source>
</evidence>
<gene>
    <name evidence="10" type="ORF">AMETH_0235</name>
</gene>
<name>A0A076MRB0_AMYME</name>
<evidence type="ECO:0000313" key="11">
    <source>
        <dbReference type="Proteomes" id="UP000062973"/>
    </source>
</evidence>
<dbReference type="InterPro" id="IPR050297">
    <property type="entry name" value="LipidA_mod_glycosyltrf_83"/>
</dbReference>
<keyword evidence="7 8" id="KW-0472">Membrane</keyword>
<evidence type="ECO:0000256" key="1">
    <source>
        <dbReference type="ARBA" id="ARBA00004651"/>
    </source>
</evidence>
<dbReference type="GO" id="GO:0016763">
    <property type="term" value="F:pentosyltransferase activity"/>
    <property type="evidence" value="ECO:0007669"/>
    <property type="project" value="TreeGrafter"/>
</dbReference>
<protein>
    <recommendedName>
        <fullName evidence="9">Glycosyltransferase RgtA/B/C/D-like domain-containing protein</fullName>
    </recommendedName>
</protein>
<dbReference type="RefSeq" id="WP_038531792.1">
    <property type="nucleotide sequence ID" value="NZ_CP009110.1"/>
</dbReference>
<feature type="transmembrane region" description="Helical" evidence="8">
    <location>
        <begin position="31"/>
        <end position="51"/>
    </location>
</feature>
<dbReference type="GO" id="GO:0009103">
    <property type="term" value="P:lipopolysaccharide biosynthetic process"/>
    <property type="evidence" value="ECO:0007669"/>
    <property type="project" value="UniProtKB-ARBA"/>
</dbReference>
<evidence type="ECO:0000313" key="10">
    <source>
        <dbReference type="EMBL" id="AIJ20327.1"/>
    </source>
</evidence>
<evidence type="ECO:0000256" key="3">
    <source>
        <dbReference type="ARBA" id="ARBA00022676"/>
    </source>
</evidence>
<keyword evidence="5 8" id="KW-0812">Transmembrane</keyword>
<evidence type="ECO:0000256" key="5">
    <source>
        <dbReference type="ARBA" id="ARBA00022692"/>
    </source>
</evidence>
<evidence type="ECO:0000256" key="4">
    <source>
        <dbReference type="ARBA" id="ARBA00022679"/>
    </source>
</evidence>
<dbReference type="OrthoDB" id="3721873at2"/>
<feature type="transmembrane region" description="Helical" evidence="8">
    <location>
        <begin position="131"/>
        <end position="151"/>
    </location>
</feature>
<dbReference type="STRING" id="1068978.AMETH_0235"/>
<feature type="domain" description="Glycosyltransferase RgtA/B/C/D-like" evidence="9">
    <location>
        <begin position="92"/>
        <end position="234"/>
    </location>
</feature>
<dbReference type="PATRIC" id="fig|1068978.7.peg.252"/>
<feature type="transmembrane region" description="Helical" evidence="8">
    <location>
        <begin position="254"/>
        <end position="272"/>
    </location>
</feature>
<dbReference type="InterPro" id="IPR038731">
    <property type="entry name" value="RgtA/B/C-like"/>
</dbReference>
<feature type="transmembrane region" description="Helical" evidence="8">
    <location>
        <begin position="102"/>
        <end position="125"/>
    </location>
</feature>
<dbReference type="EMBL" id="CP009110">
    <property type="protein sequence ID" value="AIJ20327.1"/>
    <property type="molecule type" value="Genomic_DNA"/>
</dbReference>
<dbReference type="PANTHER" id="PTHR33908:SF11">
    <property type="entry name" value="MEMBRANE PROTEIN"/>
    <property type="match status" value="1"/>
</dbReference>
<sequence length="448" mass="47645">MPGALVAVWLALAGVVTAAWPRVATERARRGWILFLALVFALVLQLVVATVPDDAFVTFRYARNMAEGYGAVYTIGERTQGLPNFLWLVLVTLPRALFGADVVAGAVMLGIACALGCVVVAYLLAKRVTNNAGIVAALLTAGASLLAAHGLAGTETPLFVLLVLAGCLALVTGHPLVAGVLAALAVMTRSDGVVFALLGEVWLLTAAVRRRSSWWGPAGYLLGALVFLVPWWAWEATYYGHARSGWPASSHLPYGFLLCALAAVGAAVVCGRTSAHGGRPSPRPRRRLAERRVVAVVALVLCAVSVPAAFAAQHVVHVDRQRMAQTTEIGHWLRDRLPSGSNIDTFGNAALAYRAGPRMMITGVTGPAPEDEYAPVALFGLPVLAAPLAWYSPAQDCGIADKYAQRYEVATFQRTGLGWLTLYLRADSESRLLSQLAADQRLTYVPCP</sequence>
<dbReference type="AlphaFoldDB" id="A0A076MRB0"/>
<feature type="transmembrane region" description="Helical" evidence="8">
    <location>
        <begin position="158"/>
        <end position="186"/>
    </location>
</feature>
<keyword evidence="3" id="KW-0328">Glycosyltransferase</keyword>
<comment type="subcellular location">
    <subcellularLocation>
        <location evidence="1">Cell membrane</location>
        <topology evidence="1">Multi-pass membrane protein</topology>
    </subcellularLocation>
</comment>
<evidence type="ECO:0000256" key="2">
    <source>
        <dbReference type="ARBA" id="ARBA00022475"/>
    </source>
</evidence>
<dbReference type="GO" id="GO:0005886">
    <property type="term" value="C:plasma membrane"/>
    <property type="evidence" value="ECO:0007669"/>
    <property type="project" value="UniProtKB-SubCell"/>
</dbReference>
<accession>A0A076MRB0</accession>
<dbReference type="HOGENOM" id="CLU_507761_0_0_11"/>
<keyword evidence="6 8" id="KW-1133">Transmembrane helix</keyword>
<evidence type="ECO:0000256" key="8">
    <source>
        <dbReference type="SAM" id="Phobius"/>
    </source>
</evidence>
<dbReference type="eggNOG" id="COG1807">
    <property type="taxonomic scope" value="Bacteria"/>
</dbReference>
<feature type="transmembrane region" description="Helical" evidence="8">
    <location>
        <begin position="293"/>
        <end position="312"/>
    </location>
</feature>
<organism evidence="10 11">
    <name type="scientific">Amycolatopsis methanolica 239</name>
    <dbReference type="NCBI Taxonomy" id="1068978"/>
    <lineage>
        <taxon>Bacteria</taxon>
        <taxon>Bacillati</taxon>
        <taxon>Actinomycetota</taxon>
        <taxon>Actinomycetes</taxon>
        <taxon>Pseudonocardiales</taxon>
        <taxon>Pseudonocardiaceae</taxon>
        <taxon>Amycolatopsis</taxon>
        <taxon>Amycolatopsis methanolica group</taxon>
    </lineage>
</organism>
<feature type="transmembrane region" description="Helical" evidence="8">
    <location>
        <begin position="215"/>
        <end position="234"/>
    </location>
</feature>
<dbReference type="Proteomes" id="UP000062973">
    <property type="component" value="Chromosome"/>
</dbReference>
<dbReference type="Pfam" id="PF13231">
    <property type="entry name" value="PMT_2"/>
    <property type="match status" value="1"/>
</dbReference>
<keyword evidence="4" id="KW-0808">Transferase</keyword>
<reference evidence="10 11" key="1">
    <citation type="submission" date="2014-07" db="EMBL/GenBank/DDBJ databases">
        <title>Whole Genome Sequence of the Amycolatopsis methanolica 239.</title>
        <authorList>
            <person name="Tang B."/>
        </authorList>
    </citation>
    <scope>NUCLEOTIDE SEQUENCE [LARGE SCALE GENOMIC DNA]</scope>
    <source>
        <strain evidence="10 11">239</strain>
    </source>
</reference>
<dbReference type="KEGG" id="amq:AMETH_0235"/>
<proteinExistence type="predicted"/>
<keyword evidence="2" id="KW-1003">Cell membrane</keyword>
<dbReference type="PANTHER" id="PTHR33908">
    <property type="entry name" value="MANNOSYLTRANSFERASE YKCB-RELATED"/>
    <property type="match status" value="1"/>
</dbReference>
<keyword evidence="11" id="KW-1185">Reference proteome</keyword>
<evidence type="ECO:0000256" key="7">
    <source>
        <dbReference type="ARBA" id="ARBA00023136"/>
    </source>
</evidence>
<evidence type="ECO:0000259" key="9">
    <source>
        <dbReference type="Pfam" id="PF13231"/>
    </source>
</evidence>